<accession>A0A6J4KXY6</accession>
<dbReference type="GO" id="GO:0004466">
    <property type="term" value="F:long-chain fatty acyl-CoA dehydrogenase activity"/>
    <property type="evidence" value="ECO:0007669"/>
    <property type="project" value="UniProtKB-EC"/>
</dbReference>
<dbReference type="EMBL" id="CADCUG010000002">
    <property type="protein sequence ID" value="CAA9314219.1"/>
    <property type="molecule type" value="Genomic_DNA"/>
</dbReference>
<name>A0A6J4KXY6_9ACTN</name>
<feature type="non-terminal residue" evidence="2">
    <location>
        <position position="1"/>
    </location>
</feature>
<evidence type="ECO:0000313" key="2">
    <source>
        <dbReference type="EMBL" id="CAA9314219.1"/>
    </source>
</evidence>
<evidence type="ECO:0000256" key="1">
    <source>
        <dbReference type="SAM" id="MobiDB-lite"/>
    </source>
</evidence>
<reference evidence="2" key="1">
    <citation type="submission" date="2020-02" db="EMBL/GenBank/DDBJ databases">
        <authorList>
            <person name="Meier V. D."/>
        </authorList>
    </citation>
    <scope>NUCLEOTIDE SEQUENCE</scope>
    <source>
        <strain evidence="2">AVDCRST_MAG29</strain>
    </source>
</reference>
<dbReference type="AlphaFoldDB" id="A0A6J4KXY6"/>
<feature type="non-terminal residue" evidence="2">
    <location>
        <position position="104"/>
    </location>
</feature>
<feature type="region of interest" description="Disordered" evidence="1">
    <location>
        <begin position="1"/>
        <end position="104"/>
    </location>
</feature>
<gene>
    <name evidence="2" type="ORF">AVDCRST_MAG29-6</name>
</gene>
<proteinExistence type="predicted"/>
<keyword evidence="2" id="KW-0560">Oxidoreductase</keyword>
<dbReference type="EC" id="1.3.8.8" evidence="2"/>
<protein>
    <submittedName>
        <fullName evidence="2">Acyl-CoA dehydrogenase, long-chain specific</fullName>
        <ecNumber evidence="2">1.3.8.8</ecNumber>
    </submittedName>
</protein>
<feature type="compositionally biased region" description="Basic and acidic residues" evidence="1">
    <location>
        <begin position="54"/>
        <end position="69"/>
    </location>
</feature>
<feature type="compositionally biased region" description="Basic residues" evidence="1">
    <location>
        <begin position="30"/>
        <end position="53"/>
    </location>
</feature>
<sequence length="104" mass="11321">AGPVRQRGAEGPLPGQDGEPGHLVVPGLLRARRRLRPGRPAHHRRPGRRRVGRQRSEDLDDHGSARRLDLLPGPHGPDGGEEAARHLDAGLPDGHPRRDPAPDR</sequence>
<organism evidence="2">
    <name type="scientific">uncultured Nocardioidaceae bacterium</name>
    <dbReference type="NCBI Taxonomy" id="253824"/>
    <lineage>
        <taxon>Bacteria</taxon>
        <taxon>Bacillati</taxon>
        <taxon>Actinomycetota</taxon>
        <taxon>Actinomycetes</taxon>
        <taxon>Propionibacteriales</taxon>
        <taxon>Nocardioidaceae</taxon>
        <taxon>environmental samples</taxon>
    </lineage>
</organism>
<feature type="compositionally biased region" description="Basic and acidic residues" evidence="1">
    <location>
        <begin position="82"/>
        <end position="104"/>
    </location>
</feature>